<keyword evidence="4" id="KW-1185">Reference proteome</keyword>
<gene>
    <name evidence="3" type="ORF">PIIN_08105</name>
</gene>
<evidence type="ECO:0000313" key="3">
    <source>
        <dbReference type="EMBL" id="CCA74152.1"/>
    </source>
</evidence>
<feature type="region of interest" description="Disordered" evidence="1">
    <location>
        <begin position="72"/>
        <end position="141"/>
    </location>
</feature>
<feature type="region of interest" description="Disordered" evidence="1">
    <location>
        <begin position="683"/>
        <end position="737"/>
    </location>
</feature>
<dbReference type="OMA" id="WPETNIS"/>
<feature type="compositionally biased region" description="Low complexity" evidence="1">
    <location>
        <begin position="683"/>
        <end position="704"/>
    </location>
</feature>
<feature type="compositionally biased region" description="Polar residues" evidence="1">
    <location>
        <begin position="487"/>
        <end position="512"/>
    </location>
</feature>
<dbReference type="InterPro" id="IPR000095">
    <property type="entry name" value="CRIB_dom"/>
</dbReference>
<evidence type="ECO:0000313" key="4">
    <source>
        <dbReference type="Proteomes" id="UP000007148"/>
    </source>
</evidence>
<feature type="domain" description="CRIB" evidence="2">
    <location>
        <begin position="264"/>
        <end position="277"/>
    </location>
</feature>
<feature type="region of interest" description="Disordered" evidence="1">
    <location>
        <begin position="299"/>
        <end position="539"/>
    </location>
</feature>
<sequence length="862" mass="91990">MRFFCIPDIVEDHPTYHTKTKSSSRVKRSSSQSAHNHHYANGYSNGQIMGAMPLNRSRSSLGSGGRRLFGERKHSSIGGTGIGQAFGPISGPISAPVSTVSRASSATHRTRVPPPNEPVSEPLAHTPTPAPVPAPASVPPPSRPVYAIPPAVVHRENGPPVRLASVQQQQQQQQRPPPATYHHHPALANNGDERHHDFHPGGAGMITDSDREYSSPNARMRKSRRMSAPLAAALGFVGGNRSDMESGNESGTSKKLRRVSKVTIGPPEGFRHEGHVGVGEVFLPQPPVHDSWNVETWRSEIERPKHSATVSGATTRPRGPRPSSVNPPPSASPPQVDPAASLRYRKRGSMDSAITPRRSTDRERERERTAAILDGAMTEPPLSNRPGTLVPQGRASPTHALVEGEEGGYASANAVPVQTYQSRRSRSRSRSGSNSGSIGRSHQPQPPTIVRTNEPAPPPQAYGQQQQRRGSQSSRTRGGAGHLPGQDSITSLASTHASNPTSQSSHATTATNAGGVITPATSTSLSRSASDKPYHPPQAQHYLHHNAMHYAALQQAQKEAVSPLQLYYKQQEEQQRSRSKHQQSQSLTQVQPQQTPGVSKRHYQSSSYGGGDASLSRGGSSRSGHHSTQHHHQQQPPPNAYNHGYSTVAGANLARAASANAAIAPTFAPSSTSSTATAASMASSSATLTPTPGIHGAMTNNGGPTNTGGIGMNSAASASTTTVTGRKSVPIPRRKPVPQHLPATAEVSPFPSMFVDSSKEGDKPLPIPDELLSRMPTLSAPTKDESVEGKEREVVGIEESGTERENKRWRDKDGKVKKEMVPLLGVPGENARYVTETTKAKWDGNMSEIVDALRDPNATSPI</sequence>
<feature type="region of interest" description="Disordered" evidence="1">
    <location>
        <begin position="779"/>
        <end position="813"/>
    </location>
</feature>
<dbReference type="EMBL" id="CAFZ01000284">
    <property type="protein sequence ID" value="CCA74152.1"/>
    <property type="molecule type" value="Genomic_DNA"/>
</dbReference>
<dbReference type="HOGENOM" id="CLU_332064_0_0_1"/>
<feature type="region of interest" description="Disordered" evidence="1">
    <location>
        <begin position="570"/>
        <end position="645"/>
    </location>
</feature>
<dbReference type="AlphaFoldDB" id="G4TS59"/>
<feature type="region of interest" description="Disordered" evidence="1">
    <location>
        <begin position="14"/>
        <end position="51"/>
    </location>
</feature>
<reference evidence="3 4" key="1">
    <citation type="journal article" date="2011" name="PLoS Pathog.">
        <title>Endophytic Life Strategies Decoded by Genome and Transcriptome Analyses of the Mutualistic Root Symbiont Piriformospora indica.</title>
        <authorList>
            <person name="Zuccaro A."/>
            <person name="Lahrmann U."/>
            <person name="Guldener U."/>
            <person name="Langen G."/>
            <person name="Pfiffi S."/>
            <person name="Biedenkopf D."/>
            <person name="Wong P."/>
            <person name="Samans B."/>
            <person name="Grimm C."/>
            <person name="Basiewicz M."/>
            <person name="Murat C."/>
            <person name="Martin F."/>
            <person name="Kogel K.H."/>
        </authorList>
    </citation>
    <scope>NUCLEOTIDE SEQUENCE [LARGE SCALE GENOMIC DNA]</scope>
    <source>
        <strain evidence="3 4">DSM 11827</strain>
    </source>
</reference>
<dbReference type="PROSITE" id="PS50108">
    <property type="entry name" value="CRIB"/>
    <property type="match status" value="1"/>
</dbReference>
<feature type="compositionally biased region" description="Low complexity" evidence="1">
    <location>
        <begin position="613"/>
        <end position="622"/>
    </location>
</feature>
<feature type="region of interest" description="Disordered" evidence="1">
    <location>
        <begin position="239"/>
        <end position="259"/>
    </location>
</feature>
<accession>G4TS59</accession>
<feature type="compositionally biased region" description="Low complexity" evidence="1">
    <location>
        <begin position="461"/>
        <end position="477"/>
    </location>
</feature>
<protein>
    <recommendedName>
        <fullName evidence="2">CRIB domain-containing protein</fullName>
    </recommendedName>
</protein>
<feature type="compositionally biased region" description="Low complexity" evidence="1">
    <location>
        <begin position="430"/>
        <end position="441"/>
    </location>
</feature>
<feature type="compositionally biased region" description="Basic and acidic residues" evidence="1">
    <location>
        <begin position="782"/>
        <end position="813"/>
    </location>
</feature>
<feature type="compositionally biased region" description="Basic residues" evidence="1">
    <location>
        <begin position="16"/>
        <end position="28"/>
    </location>
</feature>
<evidence type="ECO:0000256" key="1">
    <source>
        <dbReference type="SAM" id="MobiDB-lite"/>
    </source>
</evidence>
<feature type="compositionally biased region" description="Pro residues" evidence="1">
    <location>
        <begin position="325"/>
        <end position="336"/>
    </location>
</feature>
<comment type="caution">
    <text evidence="3">The sequence shown here is derived from an EMBL/GenBank/DDBJ whole genome shotgun (WGS) entry which is preliminary data.</text>
</comment>
<dbReference type="OrthoDB" id="3226389at2759"/>
<evidence type="ECO:0000259" key="2">
    <source>
        <dbReference type="PROSITE" id="PS50108"/>
    </source>
</evidence>
<feature type="compositionally biased region" description="Polar residues" evidence="1">
    <location>
        <begin position="96"/>
        <end position="107"/>
    </location>
</feature>
<feature type="compositionally biased region" description="Polar residues" evidence="1">
    <location>
        <begin position="519"/>
        <end position="528"/>
    </location>
</feature>
<feature type="compositionally biased region" description="Basic residues" evidence="1">
    <location>
        <begin position="623"/>
        <end position="633"/>
    </location>
</feature>
<dbReference type="InParanoid" id="G4TS59"/>
<feature type="compositionally biased region" description="Low complexity" evidence="1">
    <location>
        <begin position="712"/>
        <end position="722"/>
    </location>
</feature>
<feature type="compositionally biased region" description="Pro residues" evidence="1">
    <location>
        <begin position="128"/>
        <end position="141"/>
    </location>
</feature>
<feature type="compositionally biased region" description="Basic and acidic residues" evidence="1">
    <location>
        <begin position="358"/>
        <end position="369"/>
    </location>
</feature>
<organism evidence="3 4">
    <name type="scientific">Serendipita indica (strain DSM 11827)</name>
    <name type="common">Root endophyte fungus</name>
    <name type="synonym">Piriformospora indica</name>
    <dbReference type="NCBI Taxonomy" id="1109443"/>
    <lineage>
        <taxon>Eukaryota</taxon>
        <taxon>Fungi</taxon>
        <taxon>Dikarya</taxon>
        <taxon>Basidiomycota</taxon>
        <taxon>Agaricomycotina</taxon>
        <taxon>Agaricomycetes</taxon>
        <taxon>Sebacinales</taxon>
        <taxon>Serendipitaceae</taxon>
        <taxon>Serendipita</taxon>
    </lineage>
</organism>
<feature type="compositionally biased region" description="Low complexity" evidence="1">
    <location>
        <begin position="582"/>
        <end position="596"/>
    </location>
</feature>
<dbReference type="Proteomes" id="UP000007148">
    <property type="component" value="Unassembled WGS sequence"/>
</dbReference>
<proteinExistence type="predicted"/>
<feature type="region of interest" description="Disordered" evidence="1">
    <location>
        <begin position="161"/>
        <end position="185"/>
    </location>
</feature>
<name>G4TS59_SERID</name>